<dbReference type="RefSeq" id="WP_129734270.1">
    <property type="nucleotide sequence ID" value="NZ_PRLM01000001.1"/>
</dbReference>
<keyword evidence="1" id="KW-0812">Transmembrane</keyword>
<keyword evidence="1" id="KW-0472">Membrane</keyword>
<evidence type="ECO:0000313" key="2">
    <source>
        <dbReference type="EMBL" id="RYC75126.1"/>
    </source>
</evidence>
<proteinExistence type="predicted"/>
<evidence type="ECO:0000313" key="3">
    <source>
        <dbReference type="Proteomes" id="UP001191019"/>
    </source>
</evidence>
<organism evidence="2 3">
    <name type="scientific">Candidatus Nanosyncoccus alces</name>
    <dbReference type="NCBI Taxonomy" id="2171997"/>
    <lineage>
        <taxon>Bacteria</taxon>
        <taxon>Candidatus Saccharimonadota</taxon>
        <taxon>Candidatus Nanosyncoccalia</taxon>
        <taxon>Candidatus Nanosyncoccales</taxon>
        <taxon>Candidatus Nanosyncoccaceae</taxon>
        <taxon>Candidatus Nanosyncoccus</taxon>
    </lineage>
</organism>
<reference evidence="2 3" key="1">
    <citation type="journal article" date="2018" name="bioRxiv">
        <title>Evidence of independent acquisition and adaption of ultra-small bacteria to human hosts across the highly diverse yet reduced genomes of the phylum Saccharibacteria.</title>
        <authorList>
            <person name="McLean J.S."/>
            <person name="Bor B."/>
            <person name="To T.T."/>
            <person name="Liu Q."/>
            <person name="Kearns K.A."/>
            <person name="Solden L.M."/>
            <person name="Wrighton K.C."/>
            <person name="He X."/>
            <person name="Shi W."/>
        </authorList>
    </citation>
    <scope>NUCLEOTIDE SEQUENCE [LARGE SCALE GENOMIC DNA]</scope>
    <source>
        <strain evidence="2 3">TM7_G3_2_Rum_HOT_351B</strain>
    </source>
</reference>
<gene>
    <name evidence="2" type="ORF">G3RUM_00066</name>
</gene>
<comment type="caution">
    <text evidence="2">The sequence shown here is derived from an EMBL/GenBank/DDBJ whole genome shotgun (WGS) entry which is preliminary data.</text>
</comment>
<sequence length="81" mass="8719">MTKDKVWGKKKVLVAGLVILVIIIVGLVVGNVILVTNQKNQVDDRQDEESEHIENTEDYEIVVELHGAEGSSSTSASGSGK</sequence>
<reference evidence="2 3" key="2">
    <citation type="journal article" date="2020" name="Cell Rep.">
        <title>Acquisition and Adaptation of Ultra-small Parasitic Reduced Genome Bacteria to Mammalian Hosts.</title>
        <authorList>
            <person name="McLean J.S."/>
            <person name="Bor B."/>
            <person name="Kerns K.A."/>
            <person name="Liu Q."/>
            <person name="To T.T."/>
            <person name="Solden L."/>
            <person name="Hendrickson E.L."/>
            <person name="Wrighton K."/>
            <person name="Shi W."/>
            <person name="He X."/>
        </authorList>
    </citation>
    <scope>NUCLEOTIDE SEQUENCE [LARGE SCALE GENOMIC DNA]</scope>
    <source>
        <strain evidence="2 3">TM7_G3_2_Rum_HOT_351B</strain>
    </source>
</reference>
<dbReference type="EMBL" id="PRLM01000001">
    <property type="protein sequence ID" value="RYC75126.1"/>
    <property type="molecule type" value="Genomic_DNA"/>
</dbReference>
<name>A0ABY0FMI0_9BACT</name>
<keyword evidence="3" id="KW-1185">Reference proteome</keyword>
<feature type="transmembrane region" description="Helical" evidence="1">
    <location>
        <begin position="12"/>
        <end position="35"/>
    </location>
</feature>
<accession>A0ABY0FMI0</accession>
<protein>
    <submittedName>
        <fullName evidence="2">Uncharacterized protein</fullName>
    </submittedName>
</protein>
<evidence type="ECO:0000256" key="1">
    <source>
        <dbReference type="SAM" id="Phobius"/>
    </source>
</evidence>
<dbReference type="Proteomes" id="UP001191019">
    <property type="component" value="Unassembled WGS sequence"/>
</dbReference>
<keyword evidence="1" id="KW-1133">Transmembrane helix</keyword>